<dbReference type="AlphaFoldDB" id="F2L442"/>
<evidence type="ECO:0000313" key="1">
    <source>
        <dbReference type="EMBL" id="AEA12098.1"/>
    </source>
</evidence>
<accession>F2L442</accession>
<protein>
    <recommendedName>
        <fullName evidence="3">Heavy-metal chelation domain-containing protein</fullName>
    </recommendedName>
</protein>
<dbReference type="HOGENOM" id="CLU_1369576_0_0_2"/>
<gene>
    <name evidence="1" type="ordered locus">TUZN_0604</name>
</gene>
<name>F2L442_THEU7</name>
<dbReference type="KEGG" id="tuz:TUZN_0604"/>
<keyword evidence="2" id="KW-1185">Reference proteome</keyword>
<proteinExistence type="predicted"/>
<dbReference type="Proteomes" id="UP000008138">
    <property type="component" value="Chromosome"/>
</dbReference>
<reference key="2">
    <citation type="submission" date="2011-03" db="EMBL/GenBank/DDBJ databases">
        <title>Complete genome sequence of the thermoacidophilic crenarchaeon Thermoproteus uzoniensis 768-20.</title>
        <authorList>
            <person name="Mardanov A.V."/>
            <person name="Gumerov V.M."/>
            <person name="Beletsky A.V."/>
            <person name="Prokofeva M.I."/>
            <person name="Bonch-Osmolovskaya E.A."/>
            <person name="Ravin N.V."/>
            <person name="Skryabin K.G."/>
        </authorList>
    </citation>
    <scope>NUCLEOTIDE SEQUENCE</scope>
    <source>
        <strain>768-20</strain>
    </source>
</reference>
<reference evidence="1 2" key="1">
    <citation type="journal article" date="2011" name="J. Bacteriol.">
        <title>Complete genome sequence of the thermoacidophilic crenarchaeon Thermoproteus uzoniensis 768-20.</title>
        <authorList>
            <person name="Mardanov A.V."/>
            <person name="Gumerov V.M."/>
            <person name="Beletsky A.V."/>
            <person name="Prokofeva M.I."/>
            <person name="Bonch-Osmolovskaya E.A."/>
            <person name="Ravin N.V."/>
            <person name="Skryabin K.G."/>
        </authorList>
    </citation>
    <scope>NUCLEOTIDE SEQUENCE [LARGE SCALE GENOMIC DNA]</scope>
    <source>
        <strain evidence="1 2">768-20</strain>
    </source>
</reference>
<organism evidence="1 2">
    <name type="scientific">Thermoproteus uzoniensis (strain 768-20)</name>
    <dbReference type="NCBI Taxonomy" id="999630"/>
    <lineage>
        <taxon>Archaea</taxon>
        <taxon>Thermoproteota</taxon>
        <taxon>Thermoprotei</taxon>
        <taxon>Thermoproteales</taxon>
        <taxon>Thermoproteaceae</taxon>
        <taxon>Thermoproteus</taxon>
    </lineage>
</organism>
<dbReference type="EMBL" id="CP002590">
    <property type="protein sequence ID" value="AEA12098.1"/>
    <property type="molecule type" value="Genomic_DNA"/>
</dbReference>
<evidence type="ECO:0000313" key="2">
    <source>
        <dbReference type="Proteomes" id="UP000008138"/>
    </source>
</evidence>
<dbReference type="eggNOG" id="arCOG03445">
    <property type="taxonomic scope" value="Archaea"/>
</dbReference>
<sequence length="177" mass="18897">MGNICIDAPVDADVKSGRYALSEAVENPSLRFCVEAIRARALTAAKSAFSCHPHESERCVNRFAEYIALLYGGPVLLVGYSERVVDVLGSMTPELYVYDPVRVATKPVGLVDDNSLPEVLTKIGVVVIAPGAASSVDVKSLVEMAKRAGKPVVAYGVSFAGLARQLGILHFCPYGRK</sequence>
<evidence type="ECO:0008006" key="3">
    <source>
        <dbReference type="Google" id="ProtNLM"/>
    </source>
</evidence>
<dbReference type="STRING" id="999630.TUZN_0604"/>